<comment type="caution">
    <text evidence="7">The sequence shown here is derived from an EMBL/GenBank/DDBJ whole genome shotgun (WGS) entry which is preliminary data.</text>
</comment>
<dbReference type="Pfam" id="PF17101">
    <property type="entry name" value="Stealth_CR1"/>
    <property type="match status" value="1"/>
</dbReference>
<evidence type="ECO:0000259" key="5">
    <source>
        <dbReference type="Pfam" id="PF17101"/>
    </source>
</evidence>
<feature type="domain" description="Stealth protein CR1 conserved region 1" evidence="5">
    <location>
        <begin position="47"/>
        <end position="69"/>
    </location>
</feature>
<feature type="domain" description="Stealth protein CR3 conserved region 3" evidence="6">
    <location>
        <begin position="239"/>
        <end position="286"/>
    </location>
</feature>
<dbReference type="AlphaFoldDB" id="A0A9X3CCF0"/>
<name>A0A9X3CCF0_9VIBR</name>
<evidence type="ECO:0000313" key="8">
    <source>
        <dbReference type="Proteomes" id="UP001155586"/>
    </source>
</evidence>
<evidence type="ECO:0000259" key="6">
    <source>
        <dbReference type="Pfam" id="PF17102"/>
    </source>
</evidence>
<keyword evidence="8" id="KW-1185">Reference proteome</keyword>
<dbReference type="PANTHER" id="PTHR24045">
    <property type="match status" value="1"/>
</dbReference>
<keyword evidence="3" id="KW-0270">Exopolysaccharide synthesis</keyword>
<dbReference type="PANTHER" id="PTHR24045:SF0">
    <property type="entry name" value="N-ACETYLGLUCOSAMINE-1-PHOSPHOTRANSFERASE SUBUNITS ALPHA_BETA"/>
    <property type="match status" value="1"/>
</dbReference>
<dbReference type="InterPro" id="IPR047141">
    <property type="entry name" value="Stealth"/>
</dbReference>
<evidence type="ECO:0000259" key="4">
    <source>
        <dbReference type="Pfam" id="PF11380"/>
    </source>
</evidence>
<evidence type="ECO:0000256" key="1">
    <source>
        <dbReference type="ARBA" id="ARBA00007583"/>
    </source>
</evidence>
<sequence length="362" mass="42495">MIKALRRKVLKYSPNWLLVLVSNILVTITPSRRIAPAEDVEYGVDIPIDMVYTWVDSNDPKWIAKKSFYASMGVISRKKVTESDNDARFRQFDELKYSLKSVFRYANWVRNIYIVTDGQVPEWFVAFDSRIKFIKHEEIFKDQAVLPVFNSHAIESNLHRIDGLSENFIYMNDDFFFRSSVSPFDFFTDNFSKTKFFLSSCATIPEVIDDNSFPVDISAKNNAILLEKRYGYVTINKFQHTPMALKRSVLELFEKENPDVFEVTSSARFRSRTDYSIVSSLIHFYGHHIGTAEPAKIPYFYVSFDDKLFELKMNILLLKKFKCFCINDVELHNNNEDVFEIFEKKMKILYPEPSKYEKDTTH</sequence>
<organism evidence="7 8">
    <name type="scientific">Vibrio paucivorans</name>
    <dbReference type="NCBI Taxonomy" id="2829489"/>
    <lineage>
        <taxon>Bacteria</taxon>
        <taxon>Pseudomonadati</taxon>
        <taxon>Pseudomonadota</taxon>
        <taxon>Gammaproteobacteria</taxon>
        <taxon>Vibrionales</taxon>
        <taxon>Vibrionaceae</taxon>
        <taxon>Vibrio</taxon>
    </lineage>
</organism>
<evidence type="ECO:0000256" key="3">
    <source>
        <dbReference type="ARBA" id="ARBA00023169"/>
    </source>
</evidence>
<protein>
    <submittedName>
        <fullName evidence="7">Stealth conserved region 3 domain-containing protein</fullName>
    </submittedName>
</protein>
<dbReference type="EMBL" id="JAKRRX010000010">
    <property type="protein sequence ID" value="MCW8332819.1"/>
    <property type="molecule type" value="Genomic_DNA"/>
</dbReference>
<reference evidence="7" key="1">
    <citation type="submission" date="2022-02" db="EMBL/GenBank/DDBJ databases">
        <title>Vibrio sp. nov., a new bacterium isolated from Bohai sea, China.</title>
        <authorList>
            <person name="Yuan Y."/>
        </authorList>
    </citation>
    <scope>NUCLEOTIDE SEQUENCE</scope>
    <source>
        <strain evidence="7">DBSS07</strain>
    </source>
</reference>
<comment type="similarity">
    <text evidence="1">Belongs to the stealth family.</text>
</comment>
<feature type="domain" description="Stealth protein CR2 conserved region 2" evidence="4">
    <location>
        <begin position="88"/>
        <end position="192"/>
    </location>
</feature>
<gene>
    <name evidence="7" type="ORF">MD483_03105</name>
</gene>
<dbReference type="InterPro" id="IPR031358">
    <property type="entry name" value="Stealth_CR1"/>
</dbReference>
<evidence type="ECO:0000256" key="2">
    <source>
        <dbReference type="ARBA" id="ARBA00022679"/>
    </source>
</evidence>
<dbReference type="InterPro" id="IPR031357">
    <property type="entry name" value="Stealth_CR3"/>
</dbReference>
<accession>A0A9X3CCF0</accession>
<dbReference type="Pfam" id="PF17102">
    <property type="entry name" value="Stealth_CR3"/>
    <property type="match status" value="1"/>
</dbReference>
<dbReference type="GO" id="GO:0000271">
    <property type="term" value="P:polysaccharide biosynthetic process"/>
    <property type="evidence" value="ECO:0007669"/>
    <property type="project" value="UniProtKB-KW"/>
</dbReference>
<keyword evidence="2" id="KW-0808">Transferase</keyword>
<dbReference type="RefSeq" id="WP_265686534.1">
    <property type="nucleotide sequence ID" value="NZ_JAKRRX010000010.1"/>
</dbReference>
<dbReference type="InterPro" id="IPR021520">
    <property type="entry name" value="Stealth_CR2"/>
</dbReference>
<proteinExistence type="inferred from homology"/>
<evidence type="ECO:0000313" key="7">
    <source>
        <dbReference type="EMBL" id="MCW8332819.1"/>
    </source>
</evidence>
<dbReference type="Pfam" id="PF11380">
    <property type="entry name" value="Stealth_CR2"/>
    <property type="match status" value="1"/>
</dbReference>
<dbReference type="GO" id="GO:0016772">
    <property type="term" value="F:transferase activity, transferring phosphorus-containing groups"/>
    <property type="evidence" value="ECO:0007669"/>
    <property type="project" value="InterPro"/>
</dbReference>
<dbReference type="Proteomes" id="UP001155586">
    <property type="component" value="Unassembled WGS sequence"/>
</dbReference>